<dbReference type="GO" id="GO:0000139">
    <property type="term" value="C:Golgi membrane"/>
    <property type="evidence" value="ECO:0007669"/>
    <property type="project" value="UniProtKB-SubCell"/>
</dbReference>
<dbReference type="EMBL" id="ML986580">
    <property type="protein sequence ID" value="KAF2270293.1"/>
    <property type="molecule type" value="Genomic_DNA"/>
</dbReference>
<feature type="region of interest" description="Disordered" evidence="7">
    <location>
        <begin position="86"/>
        <end position="155"/>
    </location>
</feature>
<feature type="region of interest" description="Disordered" evidence="7">
    <location>
        <begin position="194"/>
        <end position="228"/>
    </location>
</feature>
<name>A0A9P4TR70_9PLEO</name>
<dbReference type="AlphaFoldDB" id="A0A9P4TR70"/>
<accession>A0A9P4TR70</accession>
<dbReference type="Pfam" id="PF02535">
    <property type="entry name" value="Zip"/>
    <property type="match status" value="1"/>
</dbReference>
<dbReference type="OrthoDB" id="19859at2759"/>
<reference evidence="10" key="1">
    <citation type="journal article" date="2020" name="Stud. Mycol.">
        <title>101 Dothideomycetes genomes: A test case for predicting lifestyles and emergence of pathogens.</title>
        <authorList>
            <person name="Haridas S."/>
            <person name="Albert R."/>
            <person name="Binder M."/>
            <person name="Bloem J."/>
            <person name="LaButti K."/>
            <person name="Salamov A."/>
            <person name="Andreopoulos B."/>
            <person name="Baker S."/>
            <person name="Barry K."/>
            <person name="Bills G."/>
            <person name="Bluhm B."/>
            <person name="Cannon C."/>
            <person name="Castanera R."/>
            <person name="Culley D."/>
            <person name="Daum C."/>
            <person name="Ezra D."/>
            <person name="Gonzalez J."/>
            <person name="Henrissat B."/>
            <person name="Kuo A."/>
            <person name="Liang C."/>
            <person name="Lipzen A."/>
            <person name="Lutzoni F."/>
            <person name="Magnuson J."/>
            <person name="Mondo S."/>
            <person name="Nolan M."/>
            <person name="Ohm R."/>
            <person name="Pangilinan J."/>
            <person name="Park H.-J."/>
            <person name="Ramirez L."/>
            <person name="Alfaro M."/>
            <person name="Sun H."/>
            <person name="Tritt A."/>
            <person name="Yoshinaga Y."/>
            <person name="Zwiers L.-H."/>
            <person name="Turgeon B."/>
            <person name="Goodwin S."/>
            <person name="Spatafora J."/>
            <person name="Crous P."/>
            <person name="Grigoriev I."/>
        </authorList>
    </citation>
    <scope>NUCLEOTIDE SEQUENCE [LARGE SCALE GENOMIC DNA]</scope>
    <source>
        <strain evidence="10">CBS 304.66</strain>
    </source>
</reference>
<comment type="subcellular location">
    <subcellularLocation>
        <location evidence="1">Endomembrane system</location>
        <topology evidence="1">Multi-pass membrane protein</topology>
    </subcellularLocation>
    <subcellularLocation>
        <location evidence="2">Golgi apparatus membrane</location>
    </subcellularLocation>
</comment>
<comment type="caution">
    <text evidence="9">The sequence shown here is derived from an EMBL/GenBank/DDBJ whole genome shotgun (WGS) entry which is preliminary data.</text>
</comment>
<keyword evidence="10" id="KW-1185">Reference proteome</keyword>
<protein>
    <submittedName>
        <fullName evidence="9">Zinc/iron permease</fullName>
    </submittedName>
</protein>
<keyword evidence="6 8" id="KW-0472">Membrane</keyword>
<sequence length="398" mass="42405">MTFLGTGVLVGTSLIVIIPEGIETMYSTGKTHSHASRSLVGIDLPSISSQQKGINHHLKDLPAMQRSKGVDSDFLKAGAVKAPRDIIVERTPADKASDKTKQEQEDAKALAQEHAQKGGDDDSTEGHKEGHTRIHAPEEEDEDSDHEHHDGETPEPHAYIGVALILGFILMFLVDHLPEALSPSKPKYQPLHISLSDLSRGPHNSSSATLNALSPGPEPEPTPSPRSSATTIGLIIHACADGIALGASSTAPSTSLSLVIFLAIMLHKAPAAFGLTSVLLKQGFSKRTARTHLLLFSLAAPAGAIVTWSIVHALGRARLGGDDGLTWTTGWVLLFSGGTFLYVAMHSMTESTSSHTHDEPIANGYVDHRMKNTLSKSDIITVLIGMLVPLITQVGHVH</sequence>
<keyword evidence="5" id="KW-0333">Golgi apparatus</keyword>
<dbReference type="GO" id="GO:0046873">
    <property type="term" value="F:metal ion transmembrane transporter activity"/>
    <property type="evidence" value="ECO:0007669"/>
    <property type="project" value="InterPro"/>
</dbReference>
<evidence type="ECO:0000256" key="6">
    <source>
        <dbReference type="ARBA" id="ARBA00023136"/>
    </source>
</evidence>
<dbReference type="GO" id="GO:0006829">
    <property type="term" value="P:zinc ion transport"/>
    <property type="evidence" value="ECO:0007669"/>
    <property type="project" value="InterPro"/>
</dbReference>
<dbReference type="PANTHER" id="PTHR16133:SF0">
    <property type="entry name" value="ZINC_IRON REGULATED TRANSPORTER-RELATED PROTEIN 102B, ISOFORM E"/>
    <property type="match status" value="1"/>
</dbReference>
<evidence type="ECO:0000256" key="2">
    <source>
        <dbReference type="ARBA" id="ARBA00004394"/>
    </source>
</evidence>
<evidence type="ECO:0000256" key="5">
    <source>
        <dbReference type="ARBA" id="ARBA00023034"/>
    </source>
</evidence>
<keyword evidence="4 8" id="KW-1133">Transmembrane helix</keyword>
<dbReference type="Proteomes" id="UP000800093">
    <property type="component" value="Unassembled WGS sequence"/>
</dbReference>
<feature type="compositionally biased region" description="Basic and acidic residues" evidence="7">
    <location>
        <begin position="114"/>
        <end position="137"/>
    </location>
</feature>
<evidence type="ECO:0000256" key="1">
    <source>
        <dbReference type="ARBA" id="ARBA00004127"/>
    </source>
</evidence>
<keyword evidence="3 8" id="KW-0812">Transmembrane</keyword>
<feature type="transmembrane region" description="Helical" evidence="8">
    <location>
        <begin position="292"/>
        <end position="313"/>
    </location>
</feature>
<evidence type="ECO:0000256" key="3">
    <source>
        <dbReference type="ARBA" id="ARBA00022692"/>
    </source>
</evidence>
<gene>
    <name evidence="9" type="ORF">CC78DRAFT_528770</name>
</gene>
<dbReference type="PANTHER" id="PTHR16133">
    <property type="entry name" value="SOLUTE CARRIER FAMILY 39 ZINC TRANSPORTER , MEMBER 9-RELATED"/>
    <property type="match status" value="1"/>
</dbReference>
<dbReference type="InterPro" id="IPR045891">
    <property type="entry name" value="ZIP9"/>
</dbReference>
<evidence type="ECO:0000256" key="4">
    <source>
        <dbReference type="ARBA" id="ARBA00022989"/>
    </source>
</evidence>
<evidence type="ECO:0000256" key="7">
    <source>
        <dbReference type="SAM" id="MobiDB-lite"/>
    </source>
</evidence>
<feature type="compositionally biased region" description="Basic and acidic residues" evidence="7">
    <location>
        <begin position="145"/>
        <end position="155"/>
    </location>
</feature>
<feature type="transmembrane region" description="Helical" evidence="8">
    <location>
        <begin position="379"/>
        <end position="397"/>
    </location>
</feature>
<proteinExistence type="predicted"/>
<evidence type="ECO:0000313" key="9">
    <source>
        <dbReference type="EMBL" id="KAF2270293.1"/>
    </source>
</evidence>
<organism evidence="9 10">
    <name type="scientific">Lojkania enalia</name>
    <dbReference type="NCBI Taxonomy" id="147567"/>
    <lineage>
        <taxon>Eukaryota</taxon>
        <taxon>Fungi</taxon>
        <taxon>Dikarya</taxon>
        <taxon>Ascomycota</taxon>
        <taxon>Pezizomycotina</taxon>
        <taxon>Dothideomycetes</taxon>
        <taxon>Pleosporomycetidae</taxon>
        <taxon>Pleosporales</taxon>
        <taxon>Pleosporales incertae sedis</taxon>
        <taxon>Lojkania</taxon>
    </lineage>
</organism>
<feature type="compositionally biased region" description="Basic and acidic residues" evidence="7">
    <location>
        <begin position="86"/>
        <end position="108"/>
    </location>
</feature>
<dbReference type="InterPro" id="IPR003689">
    <property type="entry name" value="ZIP"/>
</dbReference>
<feature type="compositionally biased region" description="Polar residues" evidence="7">
    <location>
        <begin position="202"/>
        <end position="212"/>
    </location>
</feature>
<evidence type="ECO:0000313" key="10">
    <source>
        <dbReference type="Proteomes" id="UP000800093"/>
    </source>
</evidence>
<evidence type="ECO:0000256" key="8">
    <source>
        <dbReference type="SAM" id="Phobius"/>
    </source>
</evidence>
<feature type="transmembrane region" description="Helical" evidence="8">
    <location>
        <begin position="258"/>
        <end position="280"/>
    </location>
</feature>
<feature type="transmembrane region" description="Helical" evidence="8">
    <location>
        <begin position="325"/>
        <end position="345"/>
    </location>
</feature>